<dbReference type="InterPro" id="IPR050445">
    <property type="entry name" value="Bact_polysacc_biosynth/exp"/>
</dbReference>
<keyword evidence="1" id="KW-0812">Transmembrane</keyword>
<feature type="transmembrane region" description="Helical" evidence="1">
    <location>
        <begin position="264"/>
        <end position="288"/>
    </location>
</feature>
<dbReference type="SUPFAM" id="SSF160355">
    <property type="entry name" value="Bacterial polysaccharide co-polymerase-like"/>
    <property type="match status" value="1"/>
</dbReference>
<evidence type="ECO:0000313" key="3">
    <source>
        <dbReference type="Proteomes" id="UP000287766"/>
    </source>
</evidence>
<comment type="caution">
    <text evidence="2">The sequence shown here is derived from an EMBL/GenBank/DDBJ whole genome shotgun (WGS) entry which is preliminary data.</text>
</comment>
<sequence length="293" mass="33152">MQNQDSSSDAFISFSSDAFRATLHKLRWYWLIVPAALVALAIVINVAGEDRYEAYTILAPAEERSGGLSDMLGGLGSLGSLAGLQLGDQKLTNTMLAVELLKSREFLYGLIEKYDLQAALVAVDYWSQEDGLVIDEQDLAEYPEIWRAYNELMKHFTVNYDRALGKVTLTFSHQSPEFASQLLTNMVSEINSVMRQRETQQIQQRIDYLQQQAVLSEIAQVEVALYSLLQEQYKQMMLVAVNEDHVFETIDPPFKPHQVAGLPLIAWIILMAMLGVFIMSIVTILMSYRITRD</sequence>
<organism evidence="2 3">
    <name type="scientific">Pseudidiomarina aestuarii</name>
    <dbReference type="NCBI Taxonomy" id="624146"/>
    <lineage>
        <taxon>Bacteria</taxon>
        <taxon>Pseudomonadati</taxon>
        <taxon>Pseudomonadota</taxon>
        <taxon>Gammaproteobacteria</taxon>
        <taxon>Alteromonadales</taxon>
        <taxon>Idiomarinaceae</taxon>
        <taxon>Pseudidiomarina</taxon>
    </lineage>
</organism>
<keyword evidence="1" id="KW-0472">Membrane</keyword>
<gene>
    <name evidence="2" type="ORF">CWE22_05630</name>
</gene>
<reference evidence="3" key="1">
    <citation type="journal article" date="2018" name="Front. Microbiol.">
        <title>Genome-Based Analysis Reveals the Taxonomy and Diversity of the Family Idiomarinaceae.</title>
        <authorList>
            <person name="Liu Y."/>
            <person name="Lai Q."/>
            <person name="Shao Z."/>
        </authorList>
    </citation>
    <scope>NUCLEOTIDE SEQUENCE [LARGE SCALE GENOMIC DNA]</scope>
    <source>
        <strain evidence="3">KYW314</strain>
    </source>
</reference>
<dbReference type="RefSeq" id="WP_169930372.1">
    <property type="nucleotide sequence ID" value="NZ_PIPR01000001.1"/>
</dbReference>
<proteinExistence type="predicted"/>
<dbReference type="EMBL" id="PIPR01000001">
    <property type="protein sequence ID" value="RUO41636.1"/>
    <property type="molecule type" value="Genomic_DNA"/>
</dbReference>
<dbReference type="Proteomes" id="UP000287766">
    <property type="component" value="Unassembled WGS sequence"/>
</dbReference>
<dbReference type="PANTHER" id="PTHR32309:SF13">
    <property type="entry name" value="FERRIC ENTEROBACTIN TRANSPORT PROTEIN FEPE"/>
    <property type="match status" value="1"/>
</dbReference>
<evidence type="ECO:0000313" key="2">
    <source>
        <dbReference type="EMBL" id="RUO41636.1"/>
    </source>
</evidence>
<keyword evidence="3" id="KW-1185">Reference proteome</keyword>
<keyword evidence="1" id="KW-1133">Transmembrane helix</keyword>
<protein>
    <recommendedName>
        <fullName evidence="4">Polysaccharide chain length determinant N-terminal domain-containing protein</fullName>
    </recommendedName>
</protein>
<feature type="transmembrane region" description="Helical" evidence="1">
    <location>
        <begin position="28"/>
        <end position="48"/>
    </location>
</feature>
<evidence type="ECO:0000256" key="1">
    <source>
        <dbReference type="SAM" id="Phobius"/>
    </source>
</evidence>
<accession>A0A7Z6ZUP5</accession>
<dbReference type="GO" id="GO:0005886">
    <property type="term" value="C:plasma membrane"/>
    <property type="evidence" value="ECO:0007669"/>
    <property type="project" value="TreeGrafter"/>
</dbReference>
<name>A0A7Z6ZUP5_9GAMM</name>
<evidence type="ECO:0008006" key="4">
    <source>
        <dbReference type="Google" id="ProtNLM"/>
    </source>
</evidence>
<dbReference type="PANTHER" id="PTHR32309">
    <property type="entry name" value="TYROSINE-PROTEIN KINASE"/>
    <property type="match status" value="1"/>
</dbReference>
<dbReference type="AlphaFoldDB" id="A0A7Z6ZUP5"/>
<dbReference type="GO" id="GO:0004713">
    <property type="term" value="F:protein tyrosine kinase activity"/>
    <property type="evidence" value="ECO:0007669"/>
    <property type="project" value="TreeGrafter"/>
</dbReference>